<protein>
    <submittedName>
        <fullName evidence="2">Glycosyltransferase family 4 protein</fullName>
    </submittedName>
</protein>
<dbReference type="RefSeq" id="WP_215618730.1">
    <property type="nucleotide sequence ID" value="NZ_JADOER010000010.1"/>
</dbReference>
<organism evidence="2 3">
    <name type="scientific">Leptothoe kymatousa TAU-MAC 1615</name>
    <dbReference type="NCBI Taxonomy" id="2364775"/>
    <lineage>
        <taxon>Bacteria</taxon>
        <taxon>Bacillati</taxon>
        <taxon>Cyanobacteriota</taxon>
        <taxon>Cyanophyceae</taxon>
        <taxon>Nodosilineales</taxon>
        <taxon>Cymatolegaceae</taxon>
        <taxon>Leptothoe</taxon>
        <taxon>Leptothoe kymatousa</taxon>
    </lineage>
</organism>
<name>A0ABS5Y5B4_9CYAN</name>
<dbReference type="Proteomes" id="UP001196661">
    <property type="component" value="Unassembled WGS sequence"/>
</dbReference>
<dbReference type="PANTHER" id="PTHR45947:SF3">
    <property type="entry name" value="SULFOQUINOVOSYL TRANSFERASE SQD2"/>
    <property type="match status" value="1"/>
</dbReference>
<dbReference type="NCBIfam" id="NF038298">
    <property type="entry name" value="EPS_HpsO"/>
    <property type="match status" value="1"/>
</dbReference>
<dbReference type="SUPFAM" id="SSF53756">
    <property type="entry name" value="UDP-Glycosyltransferase/glycogen phosphorylase"/>
    <property type="match status" value="1"/>
</dbReference>
<feature type="domain" description="Glycosyl transferase family 1" evidence="1">
    <location>
        <begin position="187"/>
        <end position="363"/>
    </location>
</feature>
<dbReference type="CDD" id="cd03801">
    <property type="entry name" value="GT4_PimA-like"/>
    <property type="match status" value="1"/>
</dbReference>
<gene>
    <name evidence="2" type="ORF">IXB28_11455</name>
</gene>
<evidence type="ECO:0000259" key="1">
    <source>
        <dbReference type="Pfam" id="PF00534"/>
    </source>
</evidence>
<sequence>MKVLVASHSYIVELNCEKLRTLAHMGHDVTVVVPKRWNPGGVQNRIVEPEPRQDGSFRVVPISNLSQNNQGLLSFGWDIVPLLKAFQPDIIQVEQGSKSLGYAELITLNRLLGGNAKNLFFTWWNLPYELKFPLSLLEAYNLNNTDGLVVGNQDGADILKQRGYHGPVRVMPQLGVDERLFRPTPQPQLRQQLSIAEGEFIIGFVGRFVPEKGLLTLFKALATLVNLPWTLVLLGRGPLKEELQNQADALNISDRIRWIESVPHDAVPDYINLMDTLVLPSETTYEFKTLTSVGWKEQFGHVLIEAMACQVPVIGSDSGEIPHVIDDSGLVFPEGDHGALADRLTQVIKQPEQQQALAQKGYARAMKHYTNKALATELLGFYQELLTS</sequence>
<dbReference type="PANTHER" id="PTHR45947">
    <property type="entry name" value="SULFOQUINOVOSYL TRANSFERASE SQD2"/>
    <property type="match status" value="1"/>
</dbReference>
<reference evidence="2 3" key="1">
    <citation type="journal article" date="2021" name="Mar. Drugs">
        <title>Genome Reduction and Secondary Metabolism of the Marine Sponge-Associated Cyanobacterium Leptothoe.</title>
        <authorList>
            <person name="Konstantinou D."/>
            <person name="Popin R.V."/>
            <person name="Fewer D.P."/>
            <person name="Sivonen K."/>
            <person name="Gkelis S."/>
        </authorList>
    </citation>
    <scope>NUCLEOTIDE SEQUENCE [LARGE SCALE GENOMIC DNA]</scope>
    <source>
        <strain evidence="2 3">TAU-MAC 1615</strain>
    </source>
</reference>
<proteinExistence type="predicted"/>
<dbReference type="EMBL" id="JADOER010000010">
    <property type="protein sequence ID" value="MBT9312826.1"/>
    <property type="molecule type" value="Genomic_DNA"/>
</dbReference>
<evidence type="ECO:0000313" key="2">
    <source>
        <dbReference type="EMBL" id="MBT9312826.1"/>
    </source>
</evidence>
<dbReference type="InterPro" id="IPR001296">
    <property type="entry name" value="Glyco_trans_1"/>
</dbReference>
<dbReference type="Gene3D" id="3.40.50.2000">
    <property type="entry name" value="Glycogen Phosphorylase B"/>
    <property type="match status" value="2"/>
</dbReference>
<dbReference type="InterPro" id="IPR050194">
    <property type="entry name" value="Glycosyltransferase_grp1"/>
</dbReference>
<comment type="caution">
    <text evidence="2">The sequence shown here is derived from an EMBL/GenBank/DDBJ whole genome shotgun (WGS) entry which is preliminary data.</text>
</comment>
<accession>A0ABS5Y5B4</accession>
<dbReference type="Pfam" id="PF00534">
    <property type="entry name" value="Glycos_transf_1"/>
    <property type="match status" value="1"/>
</dbReference>
<keyword evidence="3" id="KW-1185">Reference proteome</keyword>
<evidence type="ECO:0000313" key="3">
    <source>
        <dbReference type="Proteomes" id="UP001196661"/>
    </source>
</evidence>